<gene>
    <name evidence="3" type="ORF">EV378_1562</name>
</gene>
<accession>A0A4R1HY09</accession>
<dbReference type="InterPro" id="IPR025110">
    <property type="entry name" value="AMP-bd_C"/>
</dbReference>
<dbReference type="OrthoDB" id="9803968at2"/>
<organism evidence="3 4">
    <name type="scientific">Pseudonocardia endophytica</name>
    <dbReference type="NCBI Taxonomy" id="401976"/>
    <lineage>
        <taxon>Bacteria</taxon>
        <taxon>Bacillati</taxon>
        <taxon>Actinomycetota</taxon>
        <taxon>Actinomycetes</taxon>
        <taxon>Pseudonocardiales</taxon>
        <taxon>Pseudonocardiaceae</taxon>
        <taxon>Pseudonocardia</taxon>
    </lineage>
</organism>
<dbReference type="Gene3D" id="3.40.50.12780">
    <property type="entry name" value="N-terminal domain of ligase-like"/>
    <property type="match status" value="1"/>
</dbReference>
<name>A0A4R1HY09_PSEEN</name>
<dbReference type="Pfam" id="PF00501">
    <property type="entry name" value="AMP-binding"/>
    <property type="match status" value="1"/>
</dbReference>
<dbReference type="AlphaFoldDB" id="A0A4R1HY09"/>
<dbReference type="EMBL" id="SMFZ01000001">
    <property type="protein sequence ID" value="TCK25740.1"/>
    <property type="molecule type" value="Genomic_DNA"/>
</dbReference>
<keyword evidence="3" id="KW-0436">Ligase</keyword>
<feature type="domain" description="AMP-binding enzyme C-terminal" evidence="2">
    <location>
        <begin position="433"/>
        <end position="507"/>
    </location>
</feature>
<dbReference type="Pfam" id="PF13193">
    <property type="entry name" value="AMP-binding_C"/>
    <property type="match status" value="1"/>
</dbReference>
<evidence type="ECO:0000259" key="2">
    <source>
        <dbReference type="Pfam" id="PF13193"/>
    </source>
</evidence>
<proteinExistence type="predicted"/>
<feature type="domain" description="AMP-dependent synthetase/ligase" evidence="1">
    <location>
        <begin position="16"/>
        <end position="382"/>
    </location>
</feature>
<dbReference type="InterPro" id="IPR042099">
    <property type="entry name" value="ANL_N_sf"/>
</dbReference>
<reference evidence="3 4" key="1">
    <citation type="submission" date="2019-03" db="EMBL/GenBank/DDBJ databases">
        <title>Sequencing the genomes of 1000 actinobacteria strains.</title>
        <authorList>
            <person name="Klenk H.-P."/>
        </authorList>
    </citation>
    <scope>NUCLEOTIDE SEQUENCE [LARGE SCALE GENOMIC DNA]</scope>
    <source>
        <strain evidence="3 4">DSM 44969</strain>
    </source>
</reference>
<sequence>MTSPAVRAVNLAEMLSQTARRLPDATAVVHGSVRWTWRELNEGADRVSAALRRTGVRTGDCVLLHARNHPEYIQSLYGIWRAGAAVAPTNVRLTPADVAVIADVCRPVAMIASAGTGDHVAAVRETTGLASGVLWIDGDGGPDAVADLPPAAGGEAGNAIVEVGAHAWYFFTSGTSGAPKAAILTHDQLGFVTTNHAADLMPGLSESDVSLAVAPLSHGAGVHLLPQVARGAPTVIPTSSRLHAEEVWGLVEQERVTNMFTVPTILTTLTDDPAVEKFDHSSLRHIIYAGAPMLNADRDRALEVLGPVLVQYYGLGEVTGNITVLPPVEHRRPQPDDVEIGTCGRPRTGMQIAILDDAGVELGPGEIGEICVAGPAVCAGYLANETATATAFEGGWFHTGDIGTLDEHGYLYITGRASDMYISGGSNVHPRDIEEKLAAHPAVAEVAVLGMPHPKWGEIGVAVWVSQPGAETDSAELLGWLEPKLARYKLPKYCIRWSELPKSGYGKIVKRTIRDKLISSGWAPSN</sequence>
<dbReference type="InterPro" id="IPR045851">
    <property type="entry name" value="AMP-bd_C_sf"/>
</dbReference>
<protein>
    <submittedName>
        <fullName evidence="3">Acyl-CoA synthetase (AMP-forming)/AMP-acid ligase II</fullName>
    </submittedName>
</protein>
<dbReference type="SUPFAM" id="SSF56801">
    <property type="entry name" value="Acetyl-CoA synthetase-like"/>
    <property type="match status" value="1"/>
</dbReference>
<dbReference type="GO" id="GO:0016877">
    <property type="term" value="F:ligase activity, forming carbon-sulfur bonds"/>
    <property type="evidence" value="ECO:0007669"/>
    <property type="project" value="UniProtKB-ARBA"/>
</dbReference>
<evidence type="ECO:0000313" key="4">
    <source>
        <dbReference type="Proteomes" id="UP000295560"/>
    </source>
</evidence>
<evidence type="ECO:0000259" key="1">
    <source>
        <dbReference type="Pfam" id="PF00501"/>
    </source>
</evidence>
<dbReference type="Proteomes" id="UP000295560">
    <property type="component" value="Unassembled WGS sequence"/>
</dbReference>
<dbReference type="PANTHER" id="PTHR43767">
    <property type="entry name" value="LONG-CHAIN-FATTY-ACID--COA LIGASE"/>
    <property type="match status" value="1"/>
</dbReference>
<dbReference type="InterPro" id="IPR000873">
    <property type="entry name" value="AMP-dep_synth/lig_dom"/>
</dbReference>
<dbReference type="InterPro" id="IPR050237">
    <property type="entry name" value="ATP-dep_AMP-bd_enzyme"/>
</dbReference>
<evidence type="ECO:0000313" key="3">
    <source>
        <dbReference type="EMBL" id="TCK25740.1"/>
    </source>
</evidence>
<comment type="caution">
    <text evidence="3">The sequence shown here is derived from an EMBL/GenBank/DDBJ whole genome shotgun (WGS) entry which is preliminary data.</text>
</comment>
<dbReference type="Gene3D" id="3.30.300.30">
    <property type="match status" value="1"/>
</dbReference>
<dbReference type="PANTHER" id="PTHR43767:SF7">
    <property type="entry name" value="MEDIUM_LONG-CHAIN-FATTY-ACID--COA LIGASE FADD8"/>
    <property type="match status" value="1"/>
</dbReference>
<keyword evidence="4" id="KW-1185">Reference proteome</keyword>